<accession>A0ABW8NNV0</accession>
<dbReference type="SUPFAM" id="SSF48452">
    <property type="entry name" value="TPR-like"/>
    <property type="match status" value="1"/>
</dbReference>
<name>A0ABW8NNV0_9GAMM</name>
<dbReference type="RefSeq" id="WP_369855637.1">
    <property type="nucleotide sequence ID" value="NZ_JBBKTX010000034.1"/>
</dbReference>
<sequence length="182" mass="20180">MDLQDFKGQGMYFDEPLSADVEELMNRAAQAYGDGDAEEYLQQAYALAPGHMTVLVGLYRFYYYQHRLPEAIEVAYKVMAGIAPGIGFPDHWEKLTFTHLANGVLESFTRVRFYLLALKGAAYLTLRLGDMAEGVRMLNKVVEFDTSDRLGARSLLQSIGPAVVVNNTSAATTETEEHAASD</sequence>
<dbReference type="EMBL" id="JBBKTX010000034">
    <property type="protein sequence ID" value="MFK4754584.1"/>
    <property type="molecule type" value="Genomic_DNA"/>
</dbReference>
<dbReference type="InterPro" id="IPR011990">
    <property type="entry name" value="TPR-like_helical_dom_sf"/>
</dbReference>
<evidence type="ECO:0000313" key="2">
    <source>
        <dbReference type="Proteomes" id="UP001620597"/>
    </source>
</evidence>
<evidence type="ECO:0008006" key="3">
    <source>
        <dbReference type="Google" id="ProtNLM"/>
    </source>
</evidence>
<keyword evidence="2" id="KW-1185">Reference proteome</keyword>
<reference evidence="1 2" key="1">
    <citation type="submission" date="2024-03" db="EMBL/GenBank/DDBJ databases">
        <title>High-quality draft genome sequence of Oceanobacter sp. wDCs-4.</title>
        <authorList>
            <person name="Dong C."/>
        </authorList>
    </citation>
    <scope>NUCLEOTIDE SEQUENCE [LARGE SCALE GENOMIC DNA]</scope>
    <source>
        <strain evidence="2">wDCs-4</strain>
    </source>
</reference>
<dbReference type="Gene3D" id="1.25.40.10">
    <property type="entry name" value="Tetratricopeptide repeat domain"/>
    <property type="match status" value="1"/>
</dbReference>
<organism evidence="1 2">
    <name type="scientific">Oceanobacter antarcticus</name>
    <dbReference type="NCBI Taxonomy" id="3133425"/>
    <lineage>
        <taxon>Bacteria</taxon>
        <taxon>Pseudomonadati</taxon>
        <taxon>Pseudomonadota</taxon>
        <taxon>Gammaproteobacteria</taxon>
        <taxon>Oceanospirillales</taxon>
        <taxon>Oceanospirillaceae</taxon>
        <taxon>Oceanobacter</taxon>
    </lineage>
</organism>
<dbReference type="Proteomes" id="UP001620597">
    <property type="component" value="Unassembled WGS sequence"/>
</dbReference>
<proteinExistence type="predicted"/>
<gene>
    <name evidence="1" type="ORF">WG929_19440</name>
</gene>
<protein>
    <recommendedName>
        <fullName evidence="3">Tetratricopeptide repeat protein</fullName>
    </recommendedName>
</protein>
<comment type="caution">
    <text evidence="1">The sequence shown here is derived from an EMBL/GenBank/DDBJ whole genome shotgun (WGS) entry which is preliminary data.</text>
</comment>
<evidence type="ECO:0000313" key="1">
    <source>
        <dbReference type="EMBL" id="MFK4754584.1"/>
    </source>
</evidence>